<name>A0A818SXF8_9BILA</name>
<dbReference type="PANTHER" id="PTHR32251">
    <property type="entry name" value="3-OXO-5-ALPHA-STEROID 4-DEHYDROGENASE"/>
    <property type="match status" value="1"/>
</dbReference>
<dbReference type="EMBL" id="CAJNOG010003145">
    <property type="protein sequence ID" value="CAF1526339.1"/>
    <property type="molecule type" value="Genomic_DNA"/>
</dbReference>
<protein>
    <recommendedName>
        <fullName evidence="5">Steroid 5-alpha reductase C-terminal domain-containing protein</fullName>
    </recommendedName>
</protein>
<evidence type="ECO:0000313" key="2">
    <source>
        <dbReference type="EMBL" id="CAF1526339.1"/>
    </source>
</evidence>
<dbReference type="Proteomes" id="UP000663844">
    <property type="component" value="Unassembled WGS sequence"/>
</dbReference>
<feature type="transmembrane region" description="Helical" evidence="1">
    <location>
        <begin position="6"/>
        <end position="23"/>
    </location>
</feature>
<evidence type="ECO:0000256" key="1">
    <source>
        <dbReference type="SAM" id="Phobius"/>
    </source>
</evidence>
<dbReference type="AlphaFoldDB" id="A0A818SXF8"/>
<dbReference type="GO" id="GO:0016020">
    <property type="term" value="C:membrane"/>
    <property type="evidence" value="ECO:0007669"/>
    <property type="project" value="TreeGrafter"/>
</dbReference>
<evidence type="ECO:0000313" key="3">
    <source>
        <dbReference type="EMBL" id="CAF3669394.1"/>
    </source>
</evidence>
<sequence length="304" mass="36135">MSTYLFPHLLCIFIPSYFMQLFINTPCSYFRIMDNFTSLIEFLPGIICSLLYTWQIQDQSLEFRQILITICVILWSLRLGGFLVLRMFVLGPLDTRIDNLIKKYGYIGVILFWLGPHAFWSVICCLPVVLIHTFPIPHIKFSIFDFFGFIIWTCGFFMETLADRNKLNAKLIGKKQYYYLGSLWNYCRNPNHCGEVFCWLGISIISFNLFIYHSVYKYNFWILILIQISPLFTLFAMLFEATLTSEIRNNKRFGNESNYLQYRKQTSILWPISPKIYPSLPKWIRKIIFFELNLYNKGLKTIRE</sequence>
<keyword evidence="1" id="KW-0812">Transmembrane</keyword>
<feature type="transmembrane region" description="Helical" evidence="1">
    <location>
        <begin position="143"/>
        <end position="162"/>
    </location>
</feature>
<organism evidence="3 4">
    <name type="scientific">Adineta steineri</name>
    <dbReference type="NCBI Taxonomy" id="433720"/>
    <lineage>
        <taxon>Eukaryota</taxon>
        <taxon>Metazoa</taxon>
        <taxon>Spiralia</taxon>
        <taxon>Gnathifera</taxon>
        <taxon>Rotifera</taxon>
        <taxon>Eurotatoria</taxon>
        <taxon>Bdelloidea</taxon>
        <taxon>Adinetida</taxon>
        <taxon>Adinetidae</taxon>
        <taxon>Adineta</taxon>
    </lineage>
</organism>
<dbReference type="PROSITE" id="PS50244">
    <property type="entry name" value="S5A_REDUCTASE"/>
    <property type="match status" value="1"/>
</dbReference>
<dbReference type="Gene3D" id="1.20.120.1630">
    <property type="match status" value="1"/>
</dbReference>
<keyword evidence="1" id="KW-1133">Transmembrane helix</keyword>
<feature type="transmembrane region" description="Helical" evidence="1">
    <location>
        <begin position="196"/>
        <end position="215"/>
    </location>
</feature>
<evidence type="ECO:0000313" key="4">
    <source>
        <dbReference type="Proteomes" id="UP000663844"/>
    </source>
</evidence>
<dbReference type="Proteomes" id="UP000663845">
    <property type="component" value="Unassembled WGS sequence"/>
</dbReference>
<accession>A0A818SXF8</accession>
<dbReference type="InterPro" id="IPR010721">
    <property type="entry name" value="UstE-like"/>
</dbReference>
<dbReference type="PANTHER" id="PTHR32251:SF17">
    <property type="entry name" value="STEROID 5-ALPHA REDUCTASE C-TERMINAL DOMAIN-CONTAINING PROTEIN"/>
    <property type="match status" value="1"/>
</dbReference>
<keyword evidence="1" id="KW-0472">Membrane</keyword>
<feature type="transmembrane region" description="Helical" evidence="1">
    <location>
        <begin position="106"/>
        <end position="131"/>
    </location>
</feature>
<gene>
    <name evidence="2" type="ORF">JYZ213_LOCUS44868</name>
    <name evidence="3" type="ORF">OXD698_LOCUS10142</name>
</gene>
<proteinExistence type="predicted"/>
<reference evidence="3" key="1">
    <citation type="submission" date="2021-02" db="EMBL/GenBank/DDBJ databases">
        <authorList>
            <person name="Nowell W R."/>
        </authorList>
    </citation>
    <scope>NUCLEOTIDE SEQUENCE</scope>
</reference>
<comment type="caution">
    <text evidence="3">The sequence shown here is derived from an EMBL/GenBank/DDBJ whole genome shotgun (WGS) entry which is preliminary data.</text>
</comment>
<feature type="transmembrane region" description="Helical" evidence="1">
    <location>
        <begin position="221"/>
        <end position="243"/>
    </location>
</feature>
<dbReference type="Pfam" id="PF06966">
    <property type="entry name" value="DUF1295"/>
    <property type="match status" value="1"/>
</dbReference>
<evidence type="ECO:0008006" key="5">
    <source>
        <dbReference type="Google" id="ProtNLM"/>
    </source>
</evidence>
<dbReference type="EMBL" id="CAJOAZ010000530">
    <property type="protein sequence ID" value="CAF3669394.1"/>
    <property type="molecule type" value="Genomic_DNA"/>
</dbReference>
<feature type="transmembrane region" description="Helical" evidence="1">
    <location>
        <begin position="35"/>
        <end position="54"/>
    </location>
</feature>
<feature type="transmembrane region" description="Helical" evidence="1">
    <location>
        <begin position="66"/>
        <end position="85"/>
    </location>
</feature>